<evidence type="ECO:0008006" key="4">
    <source>
        <dbReference type="Google" id="ProtNLM"/>
    </source>
</evidence>
<accession>A0ABQ1VDP7</accession>
<organism evidence="2 3">
    <name type="scientific">Paracoccus acridae</name>
    <dbReference type="NCBI Taxonomy" id="1795310"/>
    <lineage>
        <taxon>Bacteria</taxon>
        <taxon>Pseudomonadati</taxon>
        <taxon>Pseudomonadota</taxon>
        <taxon>Alphaproteobacteria</taxon>
        <taxon>Rhodobacterales</taxon>
        <taxon>Paracoccaceae</taxon>
        <taxon>Paracoccus</taxon>
    </lineage>
</organism>
<proteinExistence type="predicted"/>
<keyword evidence="1" id="KW-0732">Signal</keyword>
<feature type="signal peptide" evidence="1">
    <location>
        <begin position="1"/>
        <end position="19"/>
    </location>
</feature>
<gene>
    <name evidence="2" type="ORF">GCM10011402_07260</name>
</gene>
<name>A0ABQ1VDP7_9RHOB</name>
<dbReference type="Proteomes" id="UP000640509">
    <property type="component" value="Unassembled WGS sequence"/>
</dbReference>
<sequence>MLRFLCLCLLVAVGQPAHAQPRQPAPHHQQAAHVLWDVMQLDRLAPVLRDEAVAEAADMAATMFPRGGTGRWLRQVAAIHAPPRVQALFARGASESLSTTDPADLQAGLAFYRTRLGQRLLALETTARVAMLDKDVEAAAEAAWVQAQQRSAPRALRIDRLIEAADLVDPNVAGGLNASIAFARGFQAGSGSPMPLAEGEIIQNAWAGEPELRADTERWIGAYLFLAYASLGDRELEAYIAFAESSGGRALSRVMFAGFDQVFTQTAHDMGLAAAAEMRGRQL</sequence>
<keyword evidence="3" id="KW-1185">Reference proteome</keyword>
<dbReference type="RefSeq" id="WP_188714075.1">
    <property type="nucleotide sequence ID" value="NZ_BMIV01000002.1"/>
</dbReference>
<evidence type="ECO:0000313" key="2">
    <source>
        <dbReference type="EMBL" id="GGF57803.1"/>
    </source>
</evidence>
<evidence type="ECO:0000313" key="3">
    <source>
        <dbReference type="Proteomes" id="UP000640509"/>
    </source>
</evidence>
<feature type="chain" id="PRO_5046967173" description="DUF2059 domain-containing protein" evidence="1">
    <location>
        <begin position="20"/>
        <end position="283"/>
    </location>
</feature>
<reference evidence="3" key="1">
    <citation type="journal article" date="2019" name="Int. J. Syst. Evol. Microbiol.">
        <title>The Global Catalogue of Microorganisms (GCM) 10K type strain sequencing project: providing services to taxonomists for standard genome sequencing and annotation.</title>
        <authorList>
            <consortium name="The Broad Institute Genomics Platform"/>
            <consortium name="The Broad Institute Genome Sequencing Center for Infectious Disease"/>
            <person name="Wu L."/>
            <person name="Ma J."/>
        </authorList>
    </citation>
    <scope>NUCLEOTIDE SEQUENCE [LARGE SCALE GENOMIC DNA]</scope>
    <source>
        <strain evidence="3">CGMCC 1.15419</strain>
    </source>
</reference>
<evidence type="ECO:0000256" key="1">
    <source>
        <dbReference type="SAM" id="SignalP"/>
    </source>
</evidence>
<comment type="caution">
    <text evidence="2">The sequence shown here is derived from an EMBL/GenBank/DDBJ whole genome shotgun (WGS) entry which is preliminary data.</text>
</comment>
<dbReference type="EMBL" id="BMIV01000002">
    <property type="protein sequence ID" value="GGF57803.1"/>
    <property type="molecule type" value="Genomic_DNA"/>
</dbReference>
<protein>
    <recommendedName>
        <fullName evidence="4">DUF2059 domain-containing protein</fullName>
    </recommendedName>
</protein>